<sequence length="136" mass="16085">MFLSEKWVYMDIEQELNVKYYIDSINDNTEGLSIMLSEVNDESLRVKVFFEHSVHAYRSTDESYRSNTINYLQDSYGLNFYKERTFFVITDSEYIRWLSQQSQGISDLEQVSHYSFLAVNSIVDVIAAYEPKITRL</sequence>
<dbReference type="RefSeq" id="WP_379233527.1">
    <property type="nucleotide sequence ID" value="NZ_JBHSTE010000003.1"/>
</dbReference>
<dbReference type="Proteomes" id="UP001596233">
    <property type="component" value="Unassembled WGS sequence"/>
</dbReference>
<dbReference type="EMBL" id="JBHSTE010000003">
    <property type="protein sequence ID" value="MFC6332757.1"/>
    <property type="molecule type" value="Genomic_DNA"/>
</dbReference>
<name>A0ABW1V1U8_9BACL</name>
<comment type="caution">
    <text evidence="1">The sequence shown here is derived from an EMBL/GenBank/DDBJ whole genome shotgun (WGS) entry which is preliminary data.</text>
</comment>
<keyword evidence="2" id="KW-1185">Reference proteome</keyword>
<evidence type="ECO:0000313" key="1">
    <source>
        <dbReference type="EMBL" id="MFC6332757.1"/>
    </source>
</evidence>
<protein>
    <submittedName>
        <fullName evidence="1">Uncharacterized protein</fullName>
    </submittedName>
</protein>
<reference evidence="2" key="1">
    <citation type="journal article" date="2019" name="Int. J. Syst. Evol. Microbiol.">
        <title>The Global Catalogue of Microorganisms (GCM) 10K type strain sequencing project: providing services to taxonomists for standard genome sequencing and annotation.</title>
        <authorList>
            <consortium name="The Broad Institute Genomics Platform"/>
            <consortium name="The Broad Institute Genome Sequencing Center for Infectious Disease"/>
            <person name="Wu L."/>
            <person name="Ma J."/>
        </authorList>
    </citation>
    <scope>NUCLEOTIDE SEQUENCE [LARGE SCALE GENOMIC DNA]</scope>
    <source>
        <strain evidence="2">PCU 280</strain>
    </source>
</reference>
<proteinExistence type="predicted"/>
<gene>
    <name evidence="1" type="ORF">ACFP56_09000</name>
</gene>
<evidence type="ECO:0000313" key="2">
    <source>
        <dbReference type="Proteomes" id="UP001596233"/>
    </source>
</evidence>
<organism evidence="1 2">
    <name type="scientific">Paenibacillus septentrionalis</name>
    <dbReference type="NCBI Taxonomy" id="429342"/>
    <lineage>
        <taxon>Bacteria</taxon>
        <taxon>Bacillati</taxon>
        <taxon>Bacillota</taxon>
        <taxon>Bacilli</taxon>
        <taxon>Bacillales</taxon>
        <taxon>Paenibacillaceae</taxon>
        <taxon>Paenibacillus</taxon>
    </lineage>
</organism>
<accession>A0ABW1V1U8</accession>